<comment type="caution">
    <text evidence="2">The sequence shown here is derived from an EMBL/GenBank/DDBJ whole genome shotgun (WGS) entry which is preliminary data.</text>
</comment>
<dbReference type="PANTHER" id="PTHR39335:SF1">
    <property type="entry name" value="BLL4220 PROTEIN"/>
    <property type="match status" value="1"/>
</dbReference>
<reference evidence="2 3" key="1">
    <citation type="submission" date="2015-03" db="EMBL/GenBank/DDBJ databases">
        <title>Genome sequence of Variovorax paradoxus TBEA6.</title>
        <authorList>
            <person name="Poehlein A."/>
            <person name="Schuldes J."/>
            <person name="Wuebbeler J.H."/>
            <person name="Hiessl S."/>
            <person name="Steinbuechel A."/>
            <person name="Daniel R."/>
        </authorList>
    </citation>
    <scope>NUCLEOTIDE SEQUENCE [LARGE SCALE GENOMIC DNA]</scope>
    <source>
        <strain evidence="2 3">TBEA6</strain>
    </source>
</reference>
<dbReference type="PROSITE" id="PS51257">
    <property type="entry name" value="PROKAR_LIPOPROTEIN"/>
    <property type="match status" value="1"/>
</dbReference>
<name>A0A0H2M381_VARPD</name>
<keyword evidence="1" id="KW-0732">Signal</keyword>
<feature type="signal peptide" evidence="1">
    <location>
        <begin position="1"/>
        <end position="27"/>
    </location>
</feature>
<evidence type="ECO:0000313" key="3">
    <source>
        <dbReference type="Proteomes" id="UP000035170"/>
    </source>
</evidence>
<dbReference type="AlphaFoldDB" id="A0A0H2M381"/>
<dbReference type="PATRIC" id="fig|34073.19.peg.3667"/>
<dbReference type="RefSeq" id="WP_021007395.1">
    <property type="nucleotide sequence ID" value="NZ_JZWI01000018.1"/>
</dbReference>
<evidence type="ECO:0000256" key="1">
    <source>
        <dbReference type="SAM" id="SignalP"/>
    </source>
</evidence>
<dbReference type="PANTHER" id="PTHR39335">
    <property type="entry name" value="BLL4220 PROTEIN"/>
    <property type="match status" value="1"/>
</dbReference>
<dbReference type="EMBL" id="JZWI01000018">
    <property type="protein sequence ID" value="KLN55227.1"/>
    <property type="molecule type" value="Genomic_DNA"/>
</dbReference>
<dbReference type="Proteomes" id="UP000035170">
    <property type="component" value="Unassembled WGS sequence"/>
</dbReference>
<dbReference type="GO" id="GO:0043448">
    <property type="term" value="P:alkane catabolic process"/>
    <property type="evidence" value="ECO:0007669"/>
    <property type="project" value="TreeGrafter"/>
</dbReference>
<gene>
    <name evidence="2" type="ORF">VPARA_35790</name>
</gene>
<proteinExistence type="predicted"/>
<protein>
    <recommendedName>
        <fullName evidence="4">ATP-binding protein</fullName>
    </recommendedName>
</protein>
<evidence type="ECO:0008006" key="4">
    <source>
        <dbReference type="Google" id="ProtNLM"/>
    </source>
</evidence>
<feature type="chain" id="PRO_5002596745" description="ATP-binding protein" evidence="1">
    <location>
        <begin position="28"/>
        <end position="131"/>
    </location>
</feature>
<organism evidence="2 3">
    <name type="scientific">Variovorax paradoxus</name>
    <dbReference type="NCBI Taxonomy" id="34073"/>
    <lineage>
        <taxon>Bacteria</taxon>
        <taxon>Pseudomonadati</taxon>
        <taxon>Pseudomonadota</taxon>
        <taxon>Betaproteobacteria</taxon>
        <taxon>Burkholderiales</taxon>
        <taxon>Comamonadaceae</taxon>
        <taxon>Variovorax</taxon>
    </lineage>
</organism>
<accession>A0A0H2M381</accession>
<dbReference type="Pfam" id="PF03640">
    <property type="entry name" value="Lipoprotein_15"/>
    <property type="match status" value="2"/>
</dbReference>
<sequence>MKLLSASILAAALLAGCGGMSNKTASAPDTPTRTADGVLVGPNGMTLYTFARDTAGAGTSACNAQCAANWPPLPVAETAKPMGGYTIIMREDGKKQWAYKGWPLYYWTKDSKPGDKTGDGVLNGAWKVARP</sequence>
<dbReference type="PIRSF" id="PIRSF029720">
    <property type="entry name" value="UCP029720"/>
    <property type="match status" value="1"/>
</dbReference>
<dbReference type="InterPro" id="IPR014558">
    <property type="entry name" value="UCP029720"/>
</dbReference>
<dbReference type="InterPro" id="IPR005297">
    <property type="entry name" value="Lipoprotein_repeat"/>
</dbReference>
<keyword evidence="3" id="KW-1185">Reference proteome</keyword>
<evidence type="ECO:0000313" key="2">
    <source>
        <dbReference type="EMBL" id="KLN55227.1"/>
    </source>
</evidence>